<feature type="transmembrane region" description="Helical" evidence="5">
    <location>
        <begin position="63"/>
        <end position="83"/>
    </location>
</feature>
<accession>A0A1H4CY62</accession>
<protein>
    <submittedName>
        <fullName evidence="6">TIGR00659 family protein</fullName>
    </submittedName>
</protein>
<organism evidence="6 7">
    <name type="scientific">Marinobacterium iners DSM 11526</name>
    <dbReference type="NCBI Taxonomy" id="1122198"/>
    <lineage>
        <taxon>Bacteria</taxon>
        <taxon>Pseudomonadati</taxon>
        <taxon>Pseudomonadota</taxon>
        <taxon>Gammaproteobacteria</taxon>
        <taxon>Oceanospirillales</taxon>
        <taxon>Oceanospirillaceae</taxon>
        <taxon>Marinobacterium</taxon>
    </lineage>
</organism>
<feature type="transmembrane region" description="Helical" evidence="5">
    <location>
        <begin position="38"/>
        <end position="57"/>
    </location>
</feature>
<dbReference type="Pfam" id="PF04172">
    <property type="entry name" value="LrgB"/>
    <property type="match status" value="1"/>
</dbReference>
<dbReference type="AlphaFoldDB" id="A0A1H4CY62"/>
<evidence type="ECO:0000256" key="5">
    <source>
        <dbReference type="SAM" id="Phobius"/>
    </source>
</evidence>
<sequence length="237" mass="24932">MSSFWVYFAAKPLFWIIVTIATFLFSSWLNWRVGGTPLLHPVLVALSLIIVFLQLTGTDYDTYFSGAQFIHFLLGPATVALAVPLYDHFERVKKMLVPLLVACLCGAVTASASAILVAWALGASEGMLLSLAPKSVTSPIAIGIAEKIGGYPSLAAGLVLITGAIGCIVAPPLFRLLKIEDDAVKGFTLGVSAHGFGTAYAFEFSTLAGAFSGLAMGMTGLLTAFLVPVLVRIFGLG</sequence>
<dbReference type="Proteomes" id="UP000242469">
    <property type="component" value="Unassembled WGS sequence"/>
</dbReference>
<keyword evidence="4 5" id="KW-0472">Membrane</keyword>
<dbReference type="OrthoDB" id="9811701at2"/>
<feature type="transmembrane region" description="Helical" evidence="5">
    <location>
        <begin position="154"/>
        <end position="174"/>
    </location>
</feature>
<dbReference type="STRING" id="1122198.SAMN02745729_105199"/>
<proteinExistence type="predicted"/>
<evidence type="ECO:0000256" key="2">
    <source>
        <dbReference type="ARBA" id="ARBA00022692"/>
    </source>
</evidence>
<dbReference type="GO" id="GO:0016020">
    <property type="term" value="C:membrane"/>
    <property type="evidence" value="ECO:0007669"/>
    <property type="project" value="UniProtKB-SubCell"/>
</dbReference>
<dbReference type="PANTHER" id="PTHR30249">
    <property type="entry name" value="PUTATIVE SEROTONIN TRANSPORTER"/>
    <property type="match status" value="1"/>
</dbReference>
<dbReference type="InterPro" id="IPR007300">
    <property type="entry name" value="CidB/LrgB"/>
</dbReference>
<reference evidence="7" key="1">
    <citation type="submission" date="2016-10" db="EMBL/GenBank/DDBJ databases">
        <authorList>
            <person name="Varghese N."/>
            <person name="Submissions S."/>
        </authorList>
    </citation>
    <scope>NUCLEOTIDE SEQUENCE [LARGE SCALE GENOMIC DNA]</scope>
    <source>
        <strain evidence="7">DSM 11526</strain>
    </source>
</reference>
<gene>
    <name evidence="6" type="ORF">SAMN02745729_105199</name>
</gene>
<dbReference type="RefSeq" id="WP_091825645.1">
    <property type="nucleotide sequence ID" value="NZ_FNRJ01000005.1"/>
</dbReference>
<feature type="transmembrane region" description="Helical" evidence="5">
    <location>
        <begin position="12"/>
        <end position="31"/>
    </location>
</feature>
<feature type="transmembrane region" description="Helical" evidence="5">
    <location>
        <begin position="186"/>
        <end position="202"/>
    </location>
</feature>
<evidence type="ECO:0000313" key="6">
    <source>
        <dbReference type="EMBL" id="SEA65159.1"/>
    </source>
</evidence>
<keyword evidence="7" id="KW-1185">Reference proteome</keyword>
<evidence type="ECO:0000256" key="1">
    <source>
        <dbReference type="ARBA" id="ARBA00004141"/>
    </source>
</evidence>
<feature type="transmembrane region" description="Helical" evidence="5">
    <location>
        <begin position="95"/>
        <end position="121"/>
    </location>
</feature>
<dbReference type="PANTHER" id="PTHR30249:SF0">
    <property type="entry name" value="PLASTIDAL GLYCOLATE_GLYCERATE TRANSLOCATOR 1, CHLOROPLASTIC"/>
    <property type="match status" value="1"/>
</dbReference>
<name>A0A1H4CY62_9GAMM</name>
<evidence type="ECO:0000256" key="4">
    <source>
        <dbReference type="ARBA" id="ARBA00023136"/>
    </source>
</evidence>
<evidence type="ECO:0000256" key="3">
    <source>
        <dbReference type="ARBA" id="ARBA00022989"/>
    </source>
</evidence>
<dbReference type="EMBL" id="FNRJ01000005">
    <property type="protein sequence ID" value="SEA65159.1"/>
    <property type="molecule type" value="Genomic_DNA"/>
</dbReference>
<feature type="transmembrane region" description="Helical" evidence="5">
    <location>
        <begin position="208"/>
        <end position="231"/>
    </location>
</feature>
<evidence type="ECO:0000313" key="7">
    <source>
        <dbReference type="Proteomes" id="UP000242469"/>
    </source>
</evidence>
<keyword evidence="3 5" id="KW-1133">Transmembrane helix</keyword>
<comment type="subcellular location">
    <subcellularLocation>
        <location evidence="1">Membrane</location>
        <topology evidence="1">Multi-pass membrane protein</topology>
    </subcellularLocation>
</comment>
<keyword evidence="2 5" id="KW-0812">Transmembrane</keyword>